<evidence type="ECO:0000256" key="1">
    <source>
        <dbReference type="ARBA" id="ARBA00010062"/>
    </source>
</evidence>
<protein>
    <submittedName>
        <fullName evidence="7">Branched-chain amino acid ABC transporter substrate-binding protein</fullName>
    </submittedName>
</protein>
<feature type="chain" id="PRO_5033026117" evidence="5">
    <location>
        <begin position="20"/>
        <end position="364"/>
    </location>
</feature>
<dbReference type="EMBL" id="CP051775">
    <property type="protein sequence ID" value="QJE72727.1"/>
    <property type="molecule type" value="Genomic_DNA"/>
</dbReference>
<keyword evidence="4" id="KW-0029">Amino-acid transport</keyword>
<evidence type="ECO:0000259" key="6">
    <source>
        <dbReference type="Pfam" id="PF13458"/>
    </source>
</evidence>
<evidence type="ECO:0000256" key="5">
    <source>
        <dbReference type="SAM" id="SignalP"/>
    </source>
</evidence>
<organism evidence="7 8">
    <name type="scientific">Aerophototrophica crusticola</name>
    <dbReference type="NCBI Taxonomy" id="1709002"/>
    <lineage>
        <taxon>Bacteria</taxon>
        <taxon>Pseudomonadati</taxon>
        <taxon>Pseudomonadota</taxon>
        <taxon>Alphaproteobacteria</taxon>
        <taxon>Rhodospirillales</taxon>
        <taxon>Rhodospirillaceae</taxon>
        <taxon>Aerophototrophica</taxon>
    </lineage>
</organism>
<dbReference type="PANTHER" id="PTHR47151">
    <property type="entry name" value="LEU/ILE/VAL-BINDING ABC TRANSPORTER SUBUNIT"/>
    <property type="match status" value="1"/>
</dbReference>
<keyword evidence="8" id="KW-1185">Reference proteome</keyword>
<name>A0A858R5R1_9PROT</name>
<evidence type="ECO:0000256" key="4">
    <source>
        <dbReference type="ARBA" id="ARBA00022970"/>
    </source>
</evidence>
<comment type="similarity">
    <text evidence="1">Belongs to the leucine-binding protein family.</text>
</comment>
<sequence length="364" mass="38027">MRTLLAAAAMALAVSSAHAEIVIGSAGPLTGPLAAVGEQLRRGTEQAAADLNAAGGVLGQKITVAVHDDAGVPTQAVAVANKLATQGARMVVGHLQSGTSIPASQVYGDEGIIMITPTATAPELTDSGSDLVFRTCGRDDQQGPIAAQWLVENFAGKRVALVQDQTTYGKGLADATKAAMNAKGLKEVLYTAITGGERDFSALVTRLKAENVDALYFGGYYADAGVFVRQMREAGVTAAFLSGDTLASNEFWTLAGKAGEGAMMTFSADARSQPAAQEVIARFRAKGQEPDAYTLYAYAAVQAWATAAEKAKSLDGPKVAKAMREGKYDTAIGALSFDKKGDRTDTDYVLYRWSDGKFAPIAQK</sequence>
<dbReference type="PRINTS" id="PR00337">
    <property type="entry name" value="LEUILEVALBP"/>
</dbReference>
<dbReference type="Pfam" id="PF13458">
    <property type="entry name" value="Peripla_BP_6"/>
    <property type="match status" value="1"/>
</dbReference>
<dbReference type="SUPFAM" id="SSF53822">
    <property type="entry name" value="Periplasmic binding protein-like I"/>
    <property type="match status" value="1"/>
</dbReference>
<dbReference type="KEGG" id="acru:HHL28_06145"/>
<keyword evidence="3 5" id="KW-0732">Signal</keyword>
<evidence type="ECO:0000256" key="3">
    <source>
        <dbReference type="ARBA" id="ARBA00022729"/>
    </source>
</evidence>
<proteinExistence type="inferred from homology"/>
<evidence type="ECO:0000313" key="7">
    <source>
        <dbReference type="EMBL" id="QJE72727.1"/>
    </source>
</evidence>
<dbReference type="CDD" id="cd06342">
    <property type="entry name" value="PBP1_ABC_LIVBP-like"/>
    <property type="match status" value="1"/>
</dbReference>
<keyword evidence="2" id="KW-0813">Transport</keyword>
<feature type="domain" description="Leucine-binding protein" evidence="6">
    <location>
        <begin position="20"/>
        <end position="356"/>
    </location>
</feature>
<dbReference type="Proteomes" id="UP000501891">
    <property type="component" value="Chromosome"/>
</dbReference>
<gene>
    <name evidence="7" type="ORF">HHL28_06145</name>
</gene>
<evidence type="ECO:0000256" key="2">
    <source>
        <dbReference type="ARBA" id="ARBA00022448"/>
    </source>
</evidence>
<dbReference type="InterPro" id="IPR028081">
    <property type="entry name" value="Leu-bd"/>
</dbReference>
<reference evidence="7" key="1">
    <citation type="submission" date="2020-04" db="EMBL/GenBank/DDBJ databases">
        <title>A desert anoxygenic phototrophic bacterium fixes CO2 using RubisCO under aerobic conditions.</title>
        <authorList>
            <person name="Tang K."/>
        </authorList>
    </citation>
    <scope>NUCLEOTIDE SEQUENCE [LARGE SCALE GENOMIC DNA]</scope>
    <source>
        <strain evidence="7">MIMtkB3</strain>
    </source>
</reference>
<dbReference type="Gene3D" id="3.40.50.2300">
    <property type="match status" value="2"/>
</dbReference>
<feature type="signal peptide" evidence="5">
    <location>
        <begin position="1"/>
        <end position="19"/>
    </location>
</feature>
<dbReference type="PANTHER" id="PTHR47151:SF2">
    <property type="entry name" value="AMINO ACID BINDING PROTEIN"/>
    <property type="match status" value="1"/>
</dbReference>
<evidence type="ECO:0000313" key="8">
    <source>
        <dbReference type="Proteomes" id="UP000501891"/>
    </source>
</evidence>
<dbReference type="InterPro" id="IPR000709">
    <property type="entry name" value="Leu_Ile_Val-bd"/>
</dbReference>
<dbReference type="GO" id="GO:0006865">
    <property type="term" value="P:amino acid transport"/>
    <property type="evidence" value="ECO:0007669"/>
    <property type="project" value="UniProtKB-KW"/>
</dbReference>
<dbReference type="InterPro" id="IPR028082">
    <property type="entry name" value="Peripla_BP_I"/>
</dbReference>
<dbReference type="AlphaFoldDB" id="A0A858R5R1"/>
<accession>A0A858R5R1</accession>